<keyword evidence="3" id="KW-1185">Reference proteome</keyword>
<name>A0AAQ3UB22_PASNO</name>
<protein>
    <submittedName>
        <fullName evidence="2">Uncharacterized protein</fullName>
    </submittedName>
</protein>
<proteinExistence type="predicted"/>
<dbReference type="Proteomes" id="UP001341281">
    <property type="component" value="Chromosome 08"/>
</dbReference>
<dbReference type="EMBL" id="CP144752">
    <property type="protein sequence ID" value="WVZ88013.1"/>
    <property type="molecule type" value="Genomic_DNA"/>
</dbReference>
<evidence type="ECO:0000256" key="1">
    <source>
        <dbReference type="SAM" id="Phobius"/>
    </source>
</evidence>
<gene>
    <name evidence="2" type="ORF">U9M48_034575</name>
</gene>
<reference evidence="2 3" key="1">
    <citation type="submission" date="2024-02" db="EMBL/GenBank/DDBJ databases">
        <title>High-quality chromosome-scale genome assembly of Pensacola bahiagrass (Paspalum notatum Flugge var. saurae).</title>
        <authorList>
            <person name="Vega J.M."/>
            <person name="Podio M."/>
            <person name="Orjuela J."/>
            <person name="Siena L.A."/>
            <person name="Pessino S.C."/>
            <person name="Combes M.C."/>
            <person name="Mariac C."/>
            <person name="Albertini E."/>
            <person name="Pupilli F."/>
            <person name="Ortiz J.P.A."/>
            <person name="Leblanc O."/>
        </authorList>
    </citation>
    <scope>NUCLEOTIDE SEQUENCE [LARGE SCALE GENOMIC DNA]</scope>
    <source>
        <strain evidence="2">R1</strain>
        <tissue evidence="2">Leaf</tissue>
    </source>
</reference>
<keyword evidence="1" id="KW-0472">Membrane</keyword>
<keyword evidence="1" id="KW-0812">Transmembrane</keyword>
<sequence length="223" mass="24618">MTTLPSPYPLDWIGPSPFFPLHSFRSILFFHGPFFHRPPPLVPAPFPLSMSHRAELSGSARSRGPQGYRRERERERVIELHLRTENENFGRFFIKCPRCLGECTFYKWQKAYFKFLMERKVIVVVEHDGGGNGGGFADGQEYEAESHRVGAVSPHVVAAAAATAAVASLAAAAAALVLGVLGLAAAGASSHTSRLGMRRKQFETLIHNWPLVPISDVRIIVIN</sequence>
<evidence type="ECO:0000313" key="3">
    <source>
        <dbReference type="Proteomes" id="UP001341281"/>
    </source>
</evidence>
<feature type="transmembrane region" description="Helical" evidence="1">
    <location>
        <begin position="156"/>
        <end position="189"/>
    </location>
</feature>
<organism evidence="2 3">
    <name type="scientific">Paspalum notatum var. saurae</name>
    <dbReference type="NCBI Taxonomy" id="547442"/>
    <lineage>
        <taxon>Eukaryota</taxon>
        <taxon>Viridiplantae</taxon>
        <taxon>Streptophyta</taxon>
        <taxon>Embryophyta</taxon>
        <taxon>Tracheophyta</taxon>
        <taxon>Spermatophyta</taxon>
        <taxon>Magnoliopsida</taxon>
        <taxon>Liliopsida</taxon>
        <taxon>Poales</taxon>
        <taxon>Poaceae</taxon>
        <taxon>PACMAD clade</taxon>
        <taxon>Panicoideae</taxon>
        <taxon>Andropogonodae</taxon>
        <taxon>Paspaleae</taxon>
        <taxon>Paspalinae</taxon>
        <taxon>Paspalum</taxon>
    </lineage>
</organism>
<feature type="non-terminal residue" evidence="2">
    <location>
        <position position="1"/>
    </location>
</feature>
<keyword evidence="1" id="KW-1133">Transmembrane helix</keyword>
<accession>A0AAQ3UB22</accession>
<evidence type="ECO:0000313" key="2">
    <source>
        <dbReference type="EMBL" id="WVZ88013.1"/>
    </source>
</evidence>
<dbReference type="AlphaFoldDB" id="A0AAQ3UB22"/>